<comment type="similarity">
    <text evidence="1">Belongs to the PPR family. P subfamily.</text>
</comment>
<evidence type="ECO:0000256" key="3">
    <source>
        <dbReference type="PROSITE-ProRule" id="PRU00708"/>
    </source>
</evidence>
<name>A0A6A3CQ38_HIBSY</name>
<keyword evidence="5" id="KW-1185">Reference proteome</keyword>
<dbReference type="NCBIfam" id="TIGR00756">
    <property type="entry name" value="PPR"/>
    <property type="match status" value="4"/>
</dbReference>
<dbReference type="Gene3D" id="1.25.40.10">
    <property type="entry name" value="Tetratricopeptide repeat domain"/>
    <property type="match status" value="2"/>
</dbReference>
<protein>
    <recommendedName>
        <fullName evidence="6">Pentatricopeptide repeat-containing protein</fullName>
    </recommendedName>
</protein>
<keyword evidence="2" id="KW-0677">Repeat</keyword>
<comment type="caution">
    <text evidence="4">The sequence shown here is derived from an EMBL/GenBank/DDBJ whole genome shotgun (WGS) entry which is preliminary data.</text>
</comment>
<evidence type="ECO:0008006" key="6">
    <source>
        <dbReference type="Google" id="ProtNLM"/>
    </source>
</evidence>
<evidence type="ECO:0000313" key="4">
    <source>
        <dbReference type="EMBL" id="KAE8731550.1"/>
    </source>
</evidence>
<feature type="repeat" description="PPR" evidence="3">
    <location>
        <begin position="175"/>
        <end position="209"/>
    </location>
</feature>
<feature type="repeat" description="PPR" evidence="3">
    <location>
        <begin position="140"/>
        <end position="174"/>
    </location>
</feature>
<dbReference type="Pfam" id="PF13041">
    <property type="entry name" value="PPR_2"/>
    <property type="match status" value="1"/>
</dbReference>
<reference evidence="4" key="1">
    <citation type="submission" date="2019-09" db="EMBL/GenBank/DDBJ databases">
        <title>Draft genome information of white flower Hibiscus syriacus.</title>
        <authorList>
            <person name="Kim Y.-M."/>
        </authorList>
    </citation>
    <scope>NUCLEOTIDE SEQUENCE [LARGE SCALE GENOMIC DNA]</scope>
    <source>
        <strain evidence="4">YM2019G1</strain>
    </source>
</reference>
<evidence type="ECO:0000256" key="2">
    <source>
        <dbReference type="ARBA" id="ARBA00022737"/>
    </source>
</evidence>
<gene>
    <name evidence="4" type="ORF">F3Y22_tig00002799pilonHSYRG00134</name>
</gene>
<feature type="repeat" description="PPR" evidence="3">
    <location>
        <begin position="19"/>
        <end position="53"/>
    </location>
</feature>
<dbReference type="PANTHER" id="PTHR47936">
    <property type="entry name" value="PPR_LONG DOMAIN-CONTAINING PROTEIN"/>
    <property type="match status" value="1"/>
</dbReference>
<dbReference type="EMBL" id="VEPZ02000194">
    <property type="protein sequence ID" value="KAE8731550.1"/>
    <property type="molecule type" value="Genomic_DNA"/>
</dbReference>
<proteinExistence type="inferred from homology"/>
<sequence length="244" mass="27911">MGYVERLWNEMSFKGIEPINSTYSTLIDVYSKGGMKQQALCWLGKMNKKEMEPDEVTMGIVVQLYKKVGEFQKANEFFKKWSFNGSLRYDGSQTSSAVGSDSHLSSYTYNTLIETYGKAGQVREASDTFELMLREGIVPTTVNFNTMIDICGNHGRLNQVASLMKKMEEIKCFPNTRTYNILISLHVKYDDIKMAADYFAKMKEASLEPDPVSYHTLLYAYSIRQMDSESEDFIHEMLQNTTIG</sequence>
<dbReference type="InterPro" id="IPR011990">
    <property type="entry name" value="TPR-like_helical_dom_sf"/>
</dbReference>
<evidence type="ECO:0000313" key="5">
    <source>
        <dbReference type="Proteomes" id="UP000436088"/>
    </source>
</evidence>
<dbReference type="PROSITE" id="PS51375">
    <property type="entry name" value="PPR"/>
    <property type="match status" value="4"/>
</dbReference>
<organism evidence="4 5">
    <name type="scientific">Hibiscus syriacus</name>
    <name type="common">Rose of Sharon</name>
    <dbReference type="NCBI Taxonomy" id="106335"/>
    <lineage>
        <taxon>Eukaryota</taxon>
        <taxon>Viridiplantae</taxon>
        <taxon>Streptophyta</taxon>
        <taxon>Embryophyta</taxon>
        <taxon>Tracheophyta</taxon>
        <taxon>Spermatophyta</taxon>
        <taxon>Magnoliopsida</taxon>
        <taxon>eudicotyledons</taxon>
        <taxon>Gunneridae</taxon>
        <taxon>Pentapetalae</taxon>
        <taxon>rosids</taxon>
        <taxon>malvids</taxon>
        <taxon>Malvales</taxon>
        <taxon>Malvaceae</taxon>
        <taxon>Malvoideae</taxon>
        <taxon>Hibiscus</taxon>
    </lineage>
</organism>
<dbReference type="AlphaFoldDB" id="A0A6A3CQ38"/>
<feature type="repeat" description="PPR" evidence="3">
    <location>
        <begin position="105"/>
        <end position="139"/>
    </location>
</feature>
<dbReference type="PANTHER" id="PTHR47936:SF1">
    <property type="entry name" value="PENTATRICOPEPTIDE REPEAT-CONTAINING PROTEIN GUN1, CHLOROPLASTIC"/>
    <property type="match status" value="1"/>
</dbReference>
<dbReference type="Proteomes" id="UP000436088">
    <property type="component" value="Unassembled WGS sequence"/>
</dbReference>
<evidence type="ECO:0000256" key="1">
    <source>
        <dbReference type="ARBA" id="ARBA00007626"/>
    </source>
</evidence>
<dbReference type="Pfam" id="PF01535">
    <property type="entry name" value="PPR"/>
    <property type="match status" value="2"/>
</dbReference>
<accession>A0A6A3CQ38</accession>
<dbReference type="InterPro" id="IPR002885">
    <property type="entry name" value="PPR_rpt"/>
</dbReference>